<feature type="transmembrane region" description="Helical" evidence="8">
    <location>
        <begin position="762"/>
        <end position="782"/>
    </location>
</feature>
<evidence type="ECO:0000256" key="1">
    <source>
        <dbReference type="ARBA" id="ARBA00004141"/>
    </source>
</evidence>
<dbReference type="InterPro" id="IPR044492">
    <property type="entry name" value="P_typ_ATPase_HD_dom"/>
</dbReference>
<dbReference type="SUPFAM" id="SSF81660">
    <property type="entry name" value="Metal cation-transporting ATPase, ATP-binding domain N"/>
    <property type="match status" value="1"/>
</dbReference>
<organism evidence="10 11">
    <name type="scientific">Paracoccus benzoatiresistens</name>
    <dbReference type="NCBI Taxonomy" id="2997341"/>
    <lineage>
        <taxon>Bacteria</taxon>
        <taxon>Pseudomonadati</taxon>
        <taxon>Pseudomonadota</taxon>
        <taxon>Alphaproteobacteria</taxon>
        <taxon>Rhodobacterales</taxon>
        <taxon>Paracoccaceae</taxon>
        <taxon>Paracoccus</taxon>
    </lineage>
</organism>
<dbReference type="SMART" id="SM00831">
    <property type="entry name" value="Cation_ATPase_N"/>
    <property type="match status" value="1"/>
</dbReference>
<dbReference type="Pfam" id="PF00690">
    <property type="entry name" value="Cation_ATPase_N"/>
    <property type="match status" value="1"/>
</dbReference>
<keyword evidence="4" id="KW-0067">ATP-binding</keyword>
<evidence type="ECO:0000256" key="2">
    <source>
        <dbReference type="ARBA" id="ARBA00022692"/>
    </source>
</evidence>
<keyword evidence="7 8" id="KW-0472">Membrane</keyword>
<evidence type="ECO:0000259" key="9">
    <source>
        <dbReference type="SMART" id="SM00831"/>
    </source>
</evidence>
<dbReference type="Gene3D" id="3.40.1110.10">
    <property type="entry name" value="Calcium-transporting ATPase, cytoplasmic domain N"/>
    <property type="match status" value="1"/>
</dbReference>
<feature type="domain" description="Cation-transporting P-type ATPase N-terminal" evidence="9">
    <location>
        <begin position="1"/>
        <end position="65"/>
    </location>
</feature>
<dbReference type="Proteomes" id="UP001149822">
    <property type="component" value="Unassembled WGS sequence"/>
</dbReference>
<keyword evidence="5" id="KW-1278">Translocase</keyword>
<keyword evidence="11" id="KW-1185">Reference proteome</keyword>
<name>A0ABT4J698_9RHOB</name>
<dbReference type="InterPro" id="IPR018303">
    <property type="entry name" value="ATPase_P-typ_P_site"/>
</dbReference>
<dbReference type="Pfam" id="PF13246">
    <property type="entry name" value="Cation_ATPase"/>
    <property type="match status" value="1"/>
</dbReference>
<reference evidence="10" key="1">
    <citation type="submission" date="2022-12" db="EMBL/GenBank/DDBJ databases">
        <title>Paracoccus sp. EF6 isolated from a lake water.</title>
        <authorList>
            <person name="Liu H."/>
        </authorList>
    </citation>
    <scope>NUCLEOTIDE SEQUENCE</scope>
    <source>
        <strain evidence="10">EF6</strain>
    </source>
</reference>
<feature type="transmembrane region" description="Helical" evidence="8">
    <location>
        <begin position="252"/>
        <end position="278"/>
    </location>
</feature>
<dbReference type="InterPro" id="IPR008250">
    <property type="entry name" value="ATPase_P-typ_transduc_dom_A_sf"/>
</dbReference>
<keyword evidence="6 8" id="KW-1133">Transmembrane helix</keyword>
<keyword evidence="3" id="KW-0547">Nucleotide-binding</keyword>
<dbReference type="InterPro" id="IPR004014">
    <property type="entry name" value="ATPase_P-typ_cation-transptr_N"/>
</dbReference>
<evidence type="ECO:0000313" key="11">
    <source>
        <dbReference type="Proteomes" id="UP001149822"/>
    </source>
</evidence>
<feature type="transmembrane region" description="Helical" evidence="8">
    <location>
        <begin position="689"/>
        <end position="709"/>
    </location>
</feature>
<comment type="caution">
    <text evidence="10">The sequence shown here is derived from an EMBL/GenBank/DDBJ whole genome shotgun (WGS) entry which is preliminary data.</text>
</comment>
<dbReference type="SUPFAM" id="SSF81653">
    <property type="entry name" value="Calcium ATPase, transduction domain A"/>
    <property type="match status" value="1"/>
</dbReference>
<dbReference type="InterPro" id="IPR036412">
    <property type="entry name" value="HAD-like_sf"/>
</dbReference>
<dbReference type="NCBIfam" id="TIGR01494">
    <property type="entry name" value="ATPase_P-type"/>
    <property type="match status" value="3"/>
</dbReference>
<dbReference type="Gene3D" id="2.70.150.10">
    <property type="entry name" value="Calcium-transporting ATPase, cytoplasmic transduction domain A"/>
    <property type="match status" value="1"/>
</dbReference>
<keyword evidence="2 8" id="KW-0812">Transmembrane</keyword>
<dbReference type="Pfam" id="PF08282">
    <property type="entry name" value="Hydrolase_3"/>
    <property type="match status" value="1"/>
</dbReference>
<feature type="transmembrane region" description="Helical" evidence="8">
    <location>
        <begin position="830"/>
        <end position="855"/>
    </location>
</feature>
<dbReference type="SUPFAM" id="SSF81665">
    <property type="entry name" value="Calcium ATPase, transmembrane domain M"/>
    <property type="match status" value="1"/>
</dbReference>
<evidence type="ECO:0000256" key="5">
    <source>
        <dbReference type="ARBA" id="ARBA00022967"/>
    </source>
</evidence>
<dbReference type="SFLD" id="SFLDS00003">
    <property type="entry name" value="Haloacid_Dehalogenase"/>
    <property type="match status" value="1"/>
</dbReference>
<dbReference type="PRINTS" id="PR00119">
    <property type="entry name" value="CATATPASE"/>
</dbReference>
<feature type="transmembrane region" description="Helical" evidence="8">
    <location>
        <begin position="69"/>
        <end position="85"/>
    </location>
</feature>
<evidence type="ECO:0000256" key="4">
    <source>
        <dbReference type="ARBA" id="ARBA00022840"/>
    </source>
</evidence>
<feature type="transmembrane region" description="Helical" evidence="8">
    <location>
        <begin position="730"/>
        <end position="750"/>
    </location>
</feature>
<dbReference type="SFLD" id="SFLDG00002">
    <property type="entry name" value="C1.7:_P-type_atpase_like"/>
    <property type="match status" value="1"/>
</dbReference>
<evidence type="ECO:0000256" key="6">
    <source>
        <dbReference type="ARBA" id="ARBA00022989"/>
    </source>
</evidence>
<dbReference type="InterPro" id="IPR001757">
    <property type="entry name" value="P_typ_ATPase"/>
</dbReference>
<dbReference type="RefSeq" id="WP_268942703.1">
    <property type="nucleotide sequence ID" value="NZ_JAPTYD010000020.1"/>
</dbReference>
<dbReference type="PANTHER" id="PTHR42861">
    <property type="entry name" value="CALCIUM-TRANSPORTING ATPASE"/>
    <property type="match status" value="1"/>
</dbReference>
<feature type="transmembrane region" description="Helical" evidence="8">
    <location>
        <begin position="657"/>
        <end position="683"/>
    </location>
</feature>
<evidence type="ECO:0000256" key="8">
    <source>
        <dbReference type="SAM" id="Phobius"/>
    </source>
</evidence>
<dbReference type="InterPro" id="IPR059000">
    <property type="entry name" value="ATPase_P-type_domA"/>
</dbReference>
<dbReference type="Gene3D" id="3.40.50.1000">
    <property type="entry name" value="HAD superfamily/HAD-like"/>
    <property type="match status" value="1"/>
</dbReference>
<dbReference type="SUPFAM" id="SSF56784">
    <property type="entry name" value="HAD-like"/>
    <property type="match status" value="1"/>
</dbReference>
<dbReference type="PRINTS" id="PR00120">
    <property type="entry name" value="HATPASE"/>
</dbReference>
<dbReference type="InterPro" id="IPR023299">
    <property type="entry name" value="ATPase_P-typ_cyto_dom_N"/>
</dbReference>
<evidence type="ECO:0000313" key="10">
    <source>
        <dbReference type="EMBL" id="MCZ0962658.1"/>
    </source>
</evidence>
<evidence type="ECO:0000256" key="7">
    <source>
        <dbReference type="ARBA" id="ARBA00023136"/>
    </source>
</evidence>
<dbReference type="Gene3D" id="1.20.1110.10">
    <property type="entry name" value="Calcium-transporting ATPase, transmembrane domain"/>
    <property type="match status" value="1"/>
</dbReference>
<dbReference type="PROSITE" id="PS00154">
    <property type="entry name" value="ATPASE_E1_E2"/>
    <property type="match status" value="1"/>
</dbReference>
<accession>A0ABT4J698</accession>
<dbReference type="SFLD" id="SFLDF00027">
    <property type="entry name" value="p-type_atpase"/>
    <property type="match status" value="1"/>
</dbReference>
<sequence length="865" mass="90524">MPHEPTATETGLASTEVARLRAIHGPNRLPAPQGRLWTKLVARQVLNPMVALLAVAALVAVLVGERVEALAIMAVVFVNGALGIFQEWRAETALAALDRMLAPVAQVVRDGRLQQIAAEELVPGDLVRLGAGESVPADIALGPGSDLQVDESALTGESVPVDRGAGEMTFQGTLMLTGHGEGRVTATGAATRFGHIAAMTVGARRLPGTLEARVARLSRLIGLASLLVAIVVLGFGIWLGETPATMVMTATALAVAIVPEGLPAVLTLSLALGASMLARQRALVRRLPALETLGAATVICTDKTGTLTSNQMTAVQIWTPTGSYEVTGPGDGSAGHITAEGEQRHAAGDPILAGLLVSSRLCNSARLEGDEKGGWRPAGSPTDAALLVMALKGKAPEPGRGAVVDQIPFSSTRKRMSVLVKDEEGYVLHAKGAPEIIVAISDHHLDQAGIAILDDAARSEALAAYRDMAAQGLRVIALASRRASEGDTLEEGMTFLGFVGLIDPPRPEVPAAIAACRRACVRVVMITGDGPETAAAVARTVGLGSPPVLTGSELDALTDDEFARILETEPVLARVRPEDKSRVVRVLQAAGEVVAMTGDGVNDAPALKAADIGIAMGQRGTEVARQAADMVLLDDNFATIIQGIAEGRRQFDNIRKVVLYLLCSNLGEVVALAASLLLGWPLLLSVPQLLWINLVTDSVVALALGFEAREAGQMTRPPQGRGARLLDARGMGLILGFGLYGGLATLWIYGTVLPGGETEARSAAFTALAAIELATVFAFRSLRVPVLLTQPLSNPVLLAAVLVVALLQLLALTMPLLQNLLGAALPGPEVWLRIVLAVLPLLLLPELVKLLGSYLGRFRFRLRPQ</sequence>
<feature type="transmembrane region" description="Helical" evidence="8">
    <location>
        <begin position="794"/>
        <end position="818"/>
    </location>
</feature>
<dbReference type="InterPro" id="IPR023298">
    <property type="entry name" value="ATPase_P-typ_TM_dom_sf"/>
</dbReference>
<evidence type="ECO:0000256" key="3">
    <source>
        <dbReference type="ARBA" id="ARBA00022741"/>
    </source>
</evidence>
<proteinExistence type="predicted"/>
<feature type="transmembrane region" description="Helical" evidence="8">
    <location>
        <begin position="45"/>
        <end position="63"/>
    </location>
</feature>
<comment type="subcellular location">
    <subcellularLocation>
        <location evidence="1">Membrane</location>
        <topology evidence="1">Multi-pass membrane protein</topology>
    </subcellularLocation>
</comment>
<dbReference type="InterPro" id="IPR023214">
    <property type="entry name" value="HAD_sf"/>
</dbReference>
<dbReference type="Pfam" id="PF00122">
    <property type="entry name" value="E1-E2_ATPase"/>
    <property type="match status" value="1"/>
</dbReference>
<gene>
    <name evidence="10" type="ORF">OU682_13630</name>
</gene>
<dbReference type="EMBL" id="JAPTYD010000020">
    <property type="protein sequence ID" value="MCZ0962658.1"/>
    <property type="molecule type" value="Genomic_DNA"/>
</dbReference>
<dbReference type="InterPro" id="IPR006068">
    <property type="entry name" value="ATPase_P-typ_cation-transptr_C"/>
</dbReference>
<dbReference type="Pfam" id="PF00689">
    <property type="entry name" value="Cation_ATPase_C"/>
    <property type="match status" value="1"/>
</dbReference>
<feature type="transmembrane region" description="Helical" evidence="8">
    <location>
        <begin position="220"/>
        <end position="240"/>
    </location>
</feature>
<protein>
    <submittedName>
        <fullName evidence="10">Cation-transporting P-type ATPase</fullName>
    </submittedName>
</protein>